<evidence type="ECO:0000313" key="9">
    <source>
        <dbReference type="EMBL" id="MDO7787818.1"/>
    </source>
</evidence>
<evidence type="ECO:0000256" key="2">
    <source>
        <dbReference type="ARBA" id="ARBA00022485"/>
    </source>
</evidence>
<dbReference type="SUPFAM" id="SSF142019">
    <property type="entry name" value="Nqo1 FMN-binding domain-like"/>
    <property type="match status" value="1"/>
</dbReference>
<dbReference type="InterPro" id="IPR017896">
    <property type="entry name" value="4Fe4S_Fe-S-bd"/>
</dbReference>
<reference evidence="9" key="1">
    <citation type="journal article" date="2023" name="J. Hazard. Mater.">
        <title>Anaerobic biodegradation of pyrene and benzo[a]pyrene by a new sulfate-reducing Desulforamulus aquiferis strain DSA.</title>
        <authorList>
            <person name="Zhang Z."/>
            <person name="Sun J."/>
            <person name="Gong X."/>
            <person name="Wang C."/>
            <person name="Wang H."/>
        </authorList>
    </citation>
    <scope>NUCLEOTIDE SEQUENCE</scope>
    <source>
        <strain evidence="9">DSA</strain>
    </source>
</reference>
<dbReference type="PIRSF" id="PIRSF036408">
    <property type="entry name" value="PduS_prd"/>
    <property type="match status" value="1"/>
</dbReference>
<reference evidence="9" key="2">
    <citation type="submission" date="2023-03" db="EMBL/GenBank/DDBJ databases">
        <authorList>
            <person name="Zhang Z."/>
        </authorList>
    </citation>
    <scope>NUCLEOTIDE SEQUENCE</scope>
    <source>
        <strain evidence="9">DSA</strain>
    </source>
</reference>
<dbReference type="PANTHER" id="PTHR43034:SF2">
    <property type="entry name" value="ION-TRANSLOCATING OXIDOREDUCTASE COMPLEX SUBUNIT C"/>
    <property type="match status" value="1"/>
</dbReference>
<dbReference type="PROSITE" id="PS51379">
    <property type="entry name" value="4FE4S_FER_2"/>
    <property type="match status" value="1"/>
</dbReference>
<keyword evidence="1" id="KW-0813">Transport</keyword>
<dbReference type="GO" id="GO:0016020">
    <property type="term" value="C:membrane"/>
    <property type="evidence" value="ECO:0007669"/>
    <property type="project" value="InterPro"/>
</dbReference>
<dbReference type="Proteomes" id="UP001172911">
    <property type="component" value="Unassembled WGS sequence"/>
</dbReference>
<dbReference type="SUPFAM" id="SSF142984">
    <property type="entry name" value="Nqo1 middle domain-like"/>
    <property type="match status" value="1"/>
</dbReference>
<evidence type="ECO:0000256" key="5">
    <source>
        <dbReference type="ARBA" id="ARBA00022982"/>
    </source>
</evidence>
<keyword evidence="7" id="KW-0411">Iron-sulfur</keyword>
<sequence length="445" mass="47919">MREEIIAAVKAAGVVGAGGAGFPTHVKINANAEIVIVNGAECEPLLRADQHLMASESEKLIIGLKAVMLATGAGKGYISLKLKYEDAVRNLQDTLKQMDAQGIELFFIPDMYPAGDEHVLVHEVTGRIVPEGGIPLHVGVVVSNVQTLINIAQALEGQPVTDKYVTVTGEVGKPSTVKVPIGMLIDEILLLAGGTTVREYTVIDGGPMMGKLIQKDATIRKTTGGIIVLPQDHSLVVEKGLTWPVISNRAKSVCCNCRACTDVCPRNLLGHRLEPHRIMQAIGRGQINESEVLSKAFLCSECGACDTYGCSMGLSPRRVNAELKRQFAGAGIRNPHNEKPESSRINREFRRIPTKRLLYRLGLDKYEHKAPLNLEPVLTKNVKILLSQHIGAPAKPVVELGSMVNKGDLIAEIPEGSLGANLHASISGQVYNVEGWIGIQQGVNI</sequence>
<evidence type="ECO:0000256" key="7">
    <source>
        <dbReference type="ARBA" id="ARBA00023014"/>
    </source>
</evidence>
<dbReference type="InterPro" id="IPR037225">
    <property type="entry name" value="Nuo51_FMN-bd_sf"/>
</dbReference>
<dbReference type="Pfam" id="PF13534">
    <property type="entry name" value="Fer4_17"/>
    <property type="match status" value="1"/>
</dbReference>
<organism evidence="9 10">
    <name type="scientific">Desulforamulus aquiferis</name>
    <dbReference type="NCBI Taxonomy" id="1397668"/>
    <lineage>
        <taxon>Bacteria</taxon>
        <taxon>Bacillati</taxon>
        <taxon>Bacillota</taxon>
        <taxon>Clostridia</taxon>
        <taxon>Eubacteriales</taxon>
        <taxon>Peptococcaceae</taxon>
        <taxon>Desulforamulus</taxon>
    </lineage>
</organism>
<keyword evidence="3" id="KW-0479">Metal-binding</keyword>
<evidence type="ECO:0000313" key="10">
    <source>
        <dbReference type="Proteomes" id="UP001172911"/>
    </source>
</evidence>
<dbReference type="RefSeq" id="WP_304543183.1">
    <property type="nucleotide sequence ID" value="NZ_JARPTC010000016.1"/>
</dbReference>
<dbReference type="InterPro" id="IPR017900">
    <property type="entry name" value="4Fe4S_Fe_S_CS"/>
</dbReference>
<evidence type="ECO:0000256" key="1">
    <source>
        <dbReference type="ARBA" id="ARBA00022448"/>
    </source>
</evidence>
<keyword evidence="2" id="KW-0004">4Fe-4S</keyword>
<protein>
    <submittedName>
        <fullName evidence="9">SLBB domain-containing protein</fullName>
    </submittedName>
</protein>
<dbReference type="SUPFAM" id="SSF46548">
    <property type="entry name" value="alpha-helical ferredoxin"/>
    <property type="match status" value="1"/>
</dbReference>
<accession>A0AAW7ZEH4</accession>
<gene>
    <name evidence="9" type="ORF">P6N53_11365</name>
</gene>
<feature type="domain" description="4Fe-4S ferredoxin-type" evidence="8">
    <location>
        <begin position="243"/>
        <end position="274"/>
    </location>
</feature>
<evidence type="ECO:0000256" key="4">
    <source>
        <dbReference type="ARBA" id="ARBA00022737"/>
    </source>
</evidence>
<name>A0AAW7ZEH4_9FIRM</name>
<keyword evidence="5" id="KW-0249">Electron transport</keyword>
<dbReference type="GO" id="GO:0046872">
    <property type="term" value="F:metal ion binding"/>
    <property type="evidence" value="ECO:0007669"/>
    <property type="project" value="UniProtKB-KW"/>
</dbReference>
<dbReference type="GO" id="GO:0009055">
    <property type="term" value="F:electron transfer activity"/>
    <property type="evidence" value="ECO:0007669"/>
    <property type="project" value="InterPro"/>
</dbReference>
<dbReference type="Pfam" id="PF10531">
    <property type="entry name" value="SLBB"/>
    <property type="match status" value="1"/>
</dbReference>
<keyword evidence="4" id="KW-0677">Repeat</keyword>
<comment type="caution">
    <text evidence="9">The sequence shown here is derived from an EMBL/GenBank/DDBJ whole genome shotgun (WGS) entry which is preliminary data.</text>
</comment>
<dbReference type="InterPro" id="IPR026902">
    <property type="entry name" value="RnfC_N"/>
</dbReference>
<evidence type="ECO:0000256" key="6">
    <source>
        <dbReference type="ARBA" id="ARBA00023004"/>
    </source>
</evidence>
<evidence type="ECO:0000259" key="8">
    <source>
        <dbReference type="PROSITE" id="PS51379"/>
    </source>
</evidence>
<dbReference type="EMBL" id="JARPTC010000016">
    <property type="protein sequence ID" value="MDO7787818.1"/>
    <property type="molecule type" value="Genomic_DNA"/>
</dbReference>
<dbReference type="InterPro" id="IPR017054">
    <property type="entry name" value="PduS"/>
</dbReference>
<evidence type="ECO:0000256" key="3">
    <source>
        <dbReference type="ARBA" id="ARBA00022723"/>
    </source>
</evidence>
<keyword evidence="10" id="KW-1185">Reference proteome</keyword>
<dbReference type="Pfam" id="PF01512">
    <property type="entry name" value="Complex1_51K"/>
    <property type="match status" value="1"/>
</dbReference>
<keyword evidence="6" id="KW-0408">Iron</keyword>
<dbReference type="InterPro" id="IPR011538">
    <property type="entry name" value="Nuo51_FMN-bd"/>
</dbReference>
<dbReference type="PROSITE" id="PS00198">
    <property type="entry name" value="4FE4S_FER_1"/>
    <property type="match status" value="1"/>
</dbReference>
<dbReference type="GO" id="GO:0051539">
    <property type="term" value="F:4 iron, 4 sulfur cluster binding"/>
    <property type="evidence" value="ECO:0007669"/>
    <property type="project" value="UniProtKB-KW"/>
</dbReference>
<dbReference type="AlphaFoldDB" id="A0AAW7ZEH4"/>
<proteinExistence type="predicted"/>
<dbReference type="Gene3D" id="3.40.50.11540">
    <property type="entry name" value="NADH-ubiquinone oxidoreductase 51kDa subunit"/>
    <property type="match status" value="1"/>
</dbReference>
<dbReference type="Pfam" id="PF13375">
    <property type="entry name" value="RnfC_N"/>
    <property type="match status" value="1"/>
</dbReference>
<dbReference type="PANTHER" id="PTHR43034">
    <property type="entry name" value="ION-TRANSLOCATING OXIDOREDUCTASE COMPLEX SUBUNIT C"/>
    <property type="match status" value="1"/>
</dbReference>
<dbReference type="InterPro" id="IPR010208">
    <property type="entry name" value="Ion_transpt_RnfC/RsxC"/>
</dbReference>
<dbReference type="InterPro" id="IPR019554">
    <property type="entry name" value="Soluble_ligand-bd"/>
</dbReference>